<dbReference type="InterPro" id="IPR006094">
    <property type="entry name" value="Oxid_FAD_bind_N"/>
</dbReference>
<dbReference type="InterPro" id="IPR016164">
    <property type="entry name" value="FAD-linked_Oxase-like_C"/>
</dbReference>
<dbReference type="Pfam" id="PF01565">
    <property type="entry name" value="FAD_binding_4"/>
    <property type="match status" value="1"/>
</dbReference>
<name>A0ABR4IW15_9EURO</name>
<evidence type="ECO:0000259" key="6">
    <source>
        <dbReference type="PROSITE" id="PS51387"/>
    </source>
</evidence>
<keyword evidence="5" id="KW-0732">Signal</keyword>
<evidence type="ECO:0000256" key="3">
    <source>
        <dbReference type="ARBA" id="ARBA00022827"/>
    </source>
</evidence>
<dbReference type="PANTHER" id="PTHR42973:SF34">
    <property type="entry name" value="FAD BINDING DOMAIN PROTEIN (AFU_ORTHOLOGUE AFUA_3G02770)"/>
    <property type="match status" value="1"/>
</dbReference>
<feature type="signal peptide" evidence="5">
    <location>
        <begin position="1"/>
        <end position="18"/>
    </location>
</feature>
<dbReference type="Gene3D" id="3.40.462.20">
    <property type="match status" value="1"/>
</dbReference>
<evidence type="ECO:0000256" key="2">
    <source>
        <dbReference type="ARBA" id="ARBA00022630"/>
    </source>
</evidence>
<feature type="chain" id="PRO_5046106916" description="FAD-binding PCMH-type domain-containing protein" evidence="5">
    <location>
        <begin position="19"/>
        <end position="546"/>
    </location>
</feature>
<dbReference type="InterPro" id="IPR016169">
    <property type="entry name" value="FAD-bd_PCMH_sub2"/>
</dbReference>
<organism evidence="7 8">
    <name type="scientific">Aspergillus pseudoustus</name>
    <dbReference type="NCBI Taxonomy" id="1810923"/>
    <lineage>
        <taxon>Eukaryota</taxon>
        <taxon>Fungi</taxon>
        <taxon>Dikarya</taxon>
        <taxon>Ascomycota</taxon>
        <taxon>Pezizomycotina</taxon>
        <taxon>Eurotiomycetes</taxon>
        <taxon>Eurotiomycetidae</taxon>
        <taxon>Eurotiales</taxon>
        <taxon>Aspergillaceae</taxon>
        <taxon>Aspergillus</taxon>
        <taxon>Aspergillus subgen. Nidulantes</taxon>
    </lineage>
</organism>
<evidence type="ECO:0000256" key="4">
    <source>
        <dbReference type="ARBA" id="ARBA00023002"/>
    </source>
</evidence>
<keyword evidence="4" id="KW-0560">Oxidoreductase</keyword>
<dbReference type="InterPro" id="IPR036318">
    <property type="entry name" value="FAD-bd_PCMH-like_sf"/>
</dbReference>
<accession>A0ABR4IW15</accession>
<dbReference type="InterPro" id="IPR016166">
    <property type="entry name" value="FAD-bd_PCMH"/>
</dbReference>
<comment type="similarity">
    <text evidence="1">Belongs to the oxygen-dependent FAD-linked oxidoreductase family.</text>
</comment>
<dbReference type="Gene3D" id="3.30.465.10">
    <property type="match status" value="2"/>
</dbReference>
<dbReference type="Proteomes" id="UP001610446">
    <property type="component" value="Unassembled WGS sequence"/>
</dbReference>
<keyword evidence="3" id="KW-0274">FAD</keyword>
<comment type="caution">
    <text evidence="7">The sequence shown here is derived from an EMBL/GenBank/DDBJ whole genome shotgun (WGS) entry which is preliminary data.</text>
</comment>
<sequence length="546" mass="59882">MLATFSILSLLLSGFGNAQDAPVPVQVQVPLFEAPTTAFGNLTIANCHQACAQLNAGLPAGFEQRYLAAQQRDLVPACMVQPESAEGVSRILQVVREYPCQFAVRGGGHANHAGASSIHGGLLIDMSRISQVTVSDDESIARIGAGLRWGDVYAVLEEKGLVVVGGRSSTVGVAGFTLGGGISFLSRRYGWAVDNVRNYEVVLANGTIANVNQGSFPDLFFALRGGGNNFGIVTRFDFEAHRHSLMSGGLTVFLMKDLESRKAALGLTDPWEWSKHSVLSQINRGVMSTLGRIGMSVHSRDVIREFVALTDESQTDAGAHAFMFFSWVPTYRAYFFGMTRMYTAPDVNPAVFTNISSIKKLYSTQRTANMSDFTREIEEQNVDLEGRRNAWRTVTLKINADLISDVLDIVLAGFHPYTSTPGFLLSCNFQLVTKHEIELFGKNGGNPLGIRPEDGPLFLFSVTHGWSDAADDARFESLNDEIMDKVIAIAKERGLYHPFIYQNYAGPRQDVFAGYGAENRAKLAEIQRKYDPEGVFTKLQPGYFKV</sequence>
<evidence type="ECO:0000256" key="5">
    <source>
        <dbReference type="SAM" id="SignalP"/>
    </source>
</evidence>
<evidence type="ECO:0000313" key="8">
    <source>
        <dbReference type="Proteomes" id="UP001610446"/>
    </source>
</evidence>
<gene>
    <name evidence="7" type="ORF">BJY01DRAFT_226223</name>
</gene>
<keyword evidence="2" id="KW-0285">Flavoprotein</keyword>
<dbReference type="PANTHER" id="PTHR42973">
    <property type="entry name" value="BINDING OXIDOREDUCTASE, PUTATIVE (AFU_ORTHOLOGUE AFUA_1G17690)-RELATED"/>
    <property type="match status" value="1"/>
</dbReference>
<dbReference type="SUPFAM" id="SSF55103">
    <property type="entry name" value="FAD-linked oxidases, C-terminal domain"/>
    <property type="match status" value="1"/>
</dbReference>
<keyword evidence="8" id="KW-1185">Reference proteome</keyword>
<dbReference type="SUPFAM" id="SSF56176">
    <property type="entry name" value="FAD-binding/transporter-associated domain-like"/>
    <property type="match status" value="1"/>
</dbReference>
<protein>
    <recommendedName>
        <fullName evidence="6">FAD-binding PCMH-type domain-containing protein</fullName>
    </recommendedName>
</protein>
<feature type="domain" description="FAD-binding PCMH-type" evidence="6">
    <location>
        <begin position="72"/>
        <end position="243"/>
    </location>
</feature>
<evidence type="ECO:0000313" key="7">
    <source>
        <dbReference type="EMBL" id="KAL2831968.1"/>
    </source>
</evidence>
<dbReference type="PROSITE" id="PS51387">
    <property type="entry name" value="FAD_PCMH"/>
    <property type="match status" value="1"/>
</dbReference>
<reference evidence="7 8" key="1">
    <citation type="submission" date="2024-07" db="EMBL/GenBank/DDBJ databases">
        <title>Section-level genome sequencing and comparative genomics of Aspergillus sections Usti and Cavernicolus.</title>
        <authorList>
            <consortium name="Lawrence Berkeley National Laboratory"/>
            <person name="Nybo J.L."/>
            <person name="Vesth T.C."/>
            <person name="Theobald S."/>
            <person name="Frisvad J.C."/>
            <person name="Larsen T.O."/>
            <person name="Kjaerboelling I."/>
            <person name="Rothschild-Mancinelli K."/>
            <person name="Lyhne E.K."/>
            <person name="Kogle M.E."/>
            <person name="Barry K."/>
            <person name="Clum A."/>
            <person name="Na H."/>
            <person name="Ledsgaard L."/>
            <person name="Lin J."/>
            <person name="Lipzen A."/>
            <person name="Kuo A."/>
            <person name="Riley R."/>
            <person name="Mondo S."/>
            <person name="Labutti K."/>
            <person name="Haridas S."/>
            <person name="Pangalinan J."/>
            <person name="Salamov A.A."/>
            <person name="Simmons B.A."/>
            <person name="Magnuson J.K."/>
            <person name="Chen J."/>
            <person name="Drula E."/>
            <person name="Henrissat B."/>
            <person name="Wiebenga A."/>
            <person name="Lubbers R.J."/>
            <person name="Gomes A.C."/>
            <person name="Makela M.R."/>
            <person name="Stajich J."/>
            <person name="Grigoriev I.V."/>
            <person name="Mortensen U.H."/>
            <person name="De Vries R.P."/>
            <person name="Baker S.E."/>
            <person name="Andersen M.R."/>
        </authorList>
    </citation>
    <scope>NUCLEOTIDE SEQUENCE [LARGE SCALE GENOMIC DNA]</scope>
    <source>
        <strain evidence="7 8">CBS 123904</strain>
    </source>
</reference>
<dbReference type="InterPro" id="IPR050416">
    <property type="entry name" value="FAD-linked_Oxidoreductase"/>
</dbReference>
<dbReference type="EMBL" id="JBFXLU010000270">
    <property type="protein sequence ID" value="KAL2831968.1"/>
    <property type="molecule type" value="Genomic_DNA"/>
</dbReference>
<evidence type="ECO:0000256" key="1">
    <source>
        <dbReference type="ARBA" id="ARBA00005466"/>
    </source>
</evidence>
<proteinExistence type="inferred from homology"/>